<dbReference type="EMBL" id="GL698532">
    <property type="protein sequence ID" value="EFY87166.1"/>
    <property type="molecule type" value="Genomic_DNA"/>
</dbReference>
<dbReference type="eggNOG" id="ENOG502T7S4">
    <property type="taxonomic scope" value="Eukaryota"/>
</dbReference>
<feature type="signal peptide" evidence="1">
    <location>
        <begin position="1"/>
        <end position="25"/>
    </location>
</feature>
<dbReference type="InterPro" id="IPR012334">
    <property type="entry name" value="Pectin_lyas_fold"/>
</dbReference>
<dbReference type="OrthoDB" id="3432466at2759"/>
<dbReference type="InParanoid" id="E9EAE5"/>
<dbReference type="InterPro" id="IPR006626">
    <property type="entry name" value="PbH1"/>
</dbReference>
<name>E9EAE5_METAQ</name>
<dbReference type="SUPFAM" id="SSF51126">
    <property type="entry name" value="Pectin lyase-like"/>
    <property type="match status" value="1"/>
</dbReference>
<feature type="chain" id="PRO_5003239032" evidence="1">
    <location>
        <begin position="26"/>
        <end position="491"/>
    </location>
</feature>
<keyword evidence="1" id="KW-0732">Signal</keyword>
<keyword evidence="3" id="KW-1185">Reference proteome</keyword>
<dbReference type="Gene3D" id="2.160.20.10">
    <property type="entry name" value="Single-stranded right-handed beta-helix, Pectin lyase-like"/>
    <property type="match status" value="1"/>
</dbReference>
<sequence length="491" mass="51522">MQPTSLKATSAAALLTLLTLGSAQAKQYYVDCSRPSAGDGSQHKPWNSLQQVNSPTFAPGDVIAFKAGTACTGTLSPKGVGTADSVISITKYASGGVGDNLDPIINGTGATAAVTLTNQDHWRISNLTVTNPAASLAARQGIHVTASDGKTHTGITIDYNTVHHVAGQTNKRTHSADFILSCGILVDTSNTGSRYDNVLVKNNDVSDCGGGGIKVRVGAMDNLGHRAHVTQNKIHACGGDGIIISYSDTPLIDHNVASDLGTGAYPWTGGNFAGMWVLGDHNPTISHNVVYGSIMSDIDSEAFDCDWGNTGNCTVEYNYSRDNAGGAFLNCDGCGTSGGADQIVRYNIFENDCRMYSNGNRPTLYFYQNVMYCADKKFEIAVPPNAQFTNNIFVGNGESSLPARSGISWNWNVFYQVQRPTPNGIQGDPGFVDPGKGGNDLGSVGGYKLVKSSPALNNGAIIPGNGGIDFFGNPVSSTQKPNRGAYNGPGL</sequence>
<gene>
    <name evidence="2" type="ORF">MAC_06844</name>
</gene>
<proteinExistence type="predicted"/>
<evidence type="ECO:0000313" key="3">
    <source>
        <dbReference type="Proteomes" id="UP000002499"/>
    </source>
</evidence>
<evidence type="ECO:0000313" key="2">
    <source>
        <dbReference type="EMBL" id="EFY87166.1"/>
    </source>
</evidence>
<dbReference type="SMART" id="SM00710">
    <property type="entry name" value="PbH1"/>
    <property type="match status" value="7"/>
</dbReference>
<dbReference type="HOGENOM" id="CLU_017311_0_1_1"/>
<dbReference type="OMA" id="FDCDWGN"/>
<protein>
    <submittedName>
        <fullName evidence="2">Ig domain protein group 2 domain protein</fullName>
    </submittedName>
</protein>
<reference evidence="2 3" key="1">
    <citation type="journal article" date="2011" name="PLoS Genet.">
        <title>Genome sequencing and comparative transcriptomics of the model entomopathogenic fungi Metarhizium anisopliae and M. acridum.</title>
        <authorList>
            <person name="Gao Q."/>
            <person name="Jin K."/>
            <person name="Ying S.H."/>
            <person name="Zhang Y."/>
            <person name="Xiao G."/>
            <person name="Shang Y."/>
            <person name="Duan Z."/>
            <person name="Hu X."/>
            <person name="Xie X.Q."/>
            <person name="Zhou G."/>
            <person name="Peng G."/>
            <person name="Luo Z."/>
            <person name="Huang W."/>
            <person name="Wang B."/>
            <person name="Fang W."/>
            <person name="Wang S."/>
            <person name="Zhong Y."/>
            <person name="Ma L.J."/>
            <person name="St Leger R.J."/>
            <person name="Zhao G.P."/>
            <person name="Pei Y."/>
            <person name="Feng M.G."/>
            <person name="Xia Y."/>
            <person name="Wang C."/>
        </authorList>
    </citation>
    <scope>NUCLEOTIDE SEQUENCE [LARGE SCALE GENOMIC DNA]</scope>
    <source>
        <strain evidence="2 3">CQMa 102</strain>
    </source>
</reference>
<evidence type="ECO:0000256" key="1">
    <source>
        <dbReference type="SAM" id="SignalP"/>
    </source>
</evidence>
<dbReference type="InterPro" id="IPR011050">
    <property type="entry name" value="Pectin_lyase_fold/virulence"/>
</dbReference>
<accession>E9EAE5</accession>
<dbReference type="Proteomes" id="UP000002499">
    <property type="component" value="Unassembled WGS sequence"/>
</dbReference>
<organism evidence="3">
    <name type="scientific">Metarhizium acridum (strain CQMa 102)</name>
    <dbReference type="NCBI Taxonomy" id="655827"/>
    <lineage>
        <taxon>Eukaryota</taxon>
        <taxon>Fungi</taxon>
        <taxon>Dikarya</taxon>
        <taxon>Ascomycota</taxon>
        <taxon>Pezizomycotina</taxon>
        <taxon>Sordariomycetes</taxon>
        <taxon>Hypocreomycetidae</taxon>
        <taxon>Hypocreales</taxon>
        <taxon>Clavicipitaceae</taxon>
        <taxon>Metarhizium</taxon>
    </lineage>
</organism>
<dbReference type="AlphaFoldDB" id="E9EAE5"/>